<accession>A0A1T4MZM0</accession>
<dbReference type="HAMAP" id="MF_00376">
    <property type="entry name" value="Dephospho_CoA_kinase"/>
    <property type="match status" value="1"/>
</dbReference>
<evidence type="ECO:0000256" key="9">
    <source>
        <dbReference type="NCBIfam" id="TIGR00152"/>
    </source>
</evidence>
<dbReference type="Gene3D" id="3.40.50.300">
    <property type="entry name" value="P-loop containing nucleotide triphosphate hydrolases"/>
    <property type="match status" value="1"/>
</dbReference>
<evidence type="ECO:0000256" key="3">
    <source>
        <dbReference type="ARBA" id="ARBA00022679"/>
    </source>
</evidence>
<evidence type="ECO:0000313" key="11">
    <source>
        <dbReference type="Proteomes" id="UP000190102"/>
    </source>
</evidence>
<evidence type="ECO:0000256" key="8">
    <source>
        <dbReference type="HAMAP-Rule" id="MF_00376"/>
    </source>
</evidence>
<gene>
    <name evidence="8" type="primary">coaE</name>
    <name evidence="10" type="ORF">SAMN02745119_01471</name>
</gene>
<dbReference type="UniPathway" id="UPA00241">
    <property type="reaction ID" value="UER00356"/>
</dbReference>
<dbReference type="NCBIfam" id="TIGR00152">
    <property type="entry name" value="dephospho-CoA kinase"/>
    <property type="match status" value="1"/>
</dbReference>
<feature type="binding site" evidence="8">
    <location>
        <begin position="18"/>
        <end position="23"/>
    </location>
    <ligand>
        <name>ATP</name>
        <dbReference type="ChEBI" id="CHEBI:30616"/>
    </ligand>
</feature>
<keyword evidence="7 8" id="KW-0173">Coenzyme A biosynthesis</keyword>
<evidence type="ECO:0000256" key="5">
    <source>
        <dbReference type="ARBA" id="ARBA00022777"/>
    </source>
</evidence>
<dbReference type="FunFam" id="3.40.50.300:FF:000991">
    <property type="entry name" value="Dephospho-CoA kinase"/>
    <property type="match status" value="1"/>
</dbReference>
<keyword evidence="6 8" id="KW-0067">ATP-binding</keyword>
<keyword evidence="2 8" id="KW-0963">Cytoplasm</keyword>
<evidence type="ECO:0000313" key="10">
    <source>
        <dbReference type="EMBL" id="SJZ72550.1"/>
    </source>
</evidence>
<protein>
    <recommendedName>
        <fullName evidence="8 9">Dephospho-CoA kinase</fullName>
        <ecNumber evidence="8 9">2.7.1.24</ecNumber>
    </recommendedName>
    <alternativeName>
        <fullName evidence="8">Dephosphocoenzyme A kinase</fullName>
    </alternativeName>
</protein>
<comment type="function">
    <text evidence="8">Catalyzes the phosphorylation of the 3'-hydroxyl group of dephosphocoenzyme A to form coenzyme A.</text>
</comment>
<proteinExistence type="inferred from homology"/>
<name>A0A1T4MZM0_9BACT</name>
<dbReference type="EMBL" id="FUWR01000006">
    <property type="protein sequence ID" value="SJZ72550.1"/>
    <property type="molecule type" value="Genomic_DNA"/>
</dbReference>
<organism evidence="10 11">
    <name type="scientific">Trichlorobacter thiogenes</name>
    <dbReference type="NCBI Taxonomy" id="115783"/>
    <lineage>
        <taxon>Bacteria</taxon>
        <taxon>Pseudomonadati</taxon>
        <taxon>Thermodesulfobacteriota</taxon>
        <taxon>Desulfuromonadia</taxon>
        <taxon>Geobacterales</taxon>
        <taxon>Geobacteraceae</taxon>
        <taxon>Trichlorobacter</taxon>
    </lineage>
</organism>
<comment type="pathway">
    <text evidence="8">Cofactor biosynthesis; coenzyme A biosynthesis; CoA from (R)-pantothenate: step 5/5.</text>
</comment>
<dbReference type="SUPFAM" id="SSF52540">
    <property type="entry name" value="P-loop containing nucleoside triphosphate hydrolases"/>
    <property type="match status" value="1"/>
</dbReference>
<dbReference type="GO" id="GO:0005737">
    <property type="term" value="C:cytoplasm"/>
    <property type="evidence" value="ECO:0007669"/>
    <property type="project" value="UniProtKB-SubCell"/>
</dbReference>
<dbReference type="InterPro" id="IPR001977">
    <property type="entry name" value="Depp_CoAkinase"/>
</dbReference>
<keyword evidence="4 8" id="KW-0547">Nucleotide-binding</keyword>
<dbReference type="GO" id="GO:0015937">
    <property type="term" value="P:coenzyme A biosynthetic process"/>
    <property type="evidence" value="ECO:0007669"/>
    <property type="project" value="UniProtKB-UniRule"/>
</dbReference>
<dbReference type="PANTHER" id="PTHR10695:SF46">
    <property type="entry name" value="BIFUNCTIONAL COENZYME A SYNTHASE-RELATED"/>
    <property type="match status" value="1"/>
</dbReference>
<dbReference type="CDD" id="cd02022">
    <property type="entry name" value="DPCK"/>
    <property type="match status" value="1"/>
</dbReference>
<comment type="catalytic activity">
    <reaction evidence="8">
        <text>3'-dephospho-CoA + ATP = ADP + CoA + H(+)</text>
        <dbReference type="Rhea" id="RHEA:18245"/>
        <dbReference type="ChEBI" id="CHEBI:15378"/>
        <dbReference type="ChEBI" id="CHEBI:30616"/>
        <dbReference type="ChEBI" id="CHEBI:57287"/>
        <dbReference type="ChEBI" id="CHEBI:57328"/>
        <dbReference type="ChEBI" id="CHEBI:456216"/>
        <dbReference type="EC" id="2.7.1.24"/>
    </reaction>
</comment>
<dbReference type="EC" id="2.7.1.24" evidence="8 9"/>
<dbReference type="PANTHER" id="PTHR10695">
    <property type="entry name" value="DEPHOSPHO-COA KINASE-RELATED"/>
    <property type="match status" value="1"/>
</dbReference>
<dbReference type="Pfam" id="PF01121">
    <property type="entry name" value="CoaE"/>
    <property type="match status" value="1"/>
</dbReference>
<dbReference type="OrthoDB" id="9812943at2"/>
<sequence length="205" mass="22347">MLCYYCVMLTIGLTGGIATGKSSVAALLAEQGAEVIDADQLARDAVAPGTAALQRIVELFGQQALLPDGSLNRQAVREMVFSEPAKRQLLEAILHPAIKELALQQIEQARIRGCDVVVYMAPLLIEANATDRVDEIWVVTVRPEVQLARLMARDGCDQKQAEQIVAAQMPLAEKERFGVVVIDNSSSLEATRHQIEAAWQQRIGS</sequence>
<dbReference type="PROSITE" id="PS51219">
    <property type="entry name" value="DPCK"/>
    <property type="match status" value="1"/>
</dbReference>
<dbReference type="STRING" id="115783.SAMN02745119_01471"/>
<evidence type="ECO:0000256" key="1">
    <source>
        <dbReference type="ARBA" id="ARBA00009018"/>
    </source>
</evidence>
<keyword evidence="5 8" id="KW-0418">Kinase</keyword>
<comment type="subcellular location">
    <subcellularLocation>
        <location evidence="8">Cytoplasm</location>
    </subcellularLocation>
</comment>
<evidence type="ECO:0000256" key="4">
    <source>
        <dbReference type="ARBA" id="ARBA00022741"/>
    </source>
</evidence>
<dbReference type="GO" id="GO:0004140">
    <property type="term" value="F:dephospho-CoA kinase activity"/>
    <property type="evidence" value="ECO:0007669"/>
    <property type="project" value="UniProtKB-UniRule"/>
</dbReference>
<dbReference type="Proteomes" id="UP000190102">
    <property type="component" value="Unassembled WGS sequence"/>
</dbReference>
<evidence type="ECO:0000256" key="2">
    <source>
        <dbReference type="ARBA" id="ARBA00022490"/>
    </source>
</evidence>
<dbReference type="InterPro" id="IPR027417">
    <property type="entry name" value="P-loop_NTPase"/>
</dbReference>
<dbReference type="GO" id="GO:0005524">
    <property type="term" value="F:ATP binding"/>
    <property type="evidence" value="ECO:0007669"/>
    <property type="project" value="UniProtKB-UniRule"/>
</dbReference>
<evidence type="ECO:0000256" key="6">
    <source>
        <dbReference type="ARBA" id="ARBA00022840"/>
    </source>
</evidence>
<evidence type="ECO:0000256" key="7">
    <source>
        <dbReference type="ARBA" id="ARBA00022993"/>
    </source>
</evidence>
<keyword evidence="11" id="KW-1185">Reference proteome</keyword>
<reference evidence="11" key="1">
    <citation type="submission" date="2017-02" db="EMBL/GenBank/DDBJ databases">
        <authorList>
            <person name="Varghese N."/>
            <person name="Submissions S."/>
        </authorList>
    </citation>
    <scope>NUCLEOTIDE SEQUENCE [LARGE SCALE GENOMIC DNA]</scope>
    <source>
        <strain evidence="11">ATCC BAA-34</strain>
    </source>
</reference>
<dbReference type="AlphaFoldDB" id="A0A1T4MZM0"/>
<comment type="similarity">
    <text evidence="1 8">Belongs to the CoaE family.</text>
</comment>
<keyword evidence="3 8" id="KW-0808">Transferase</keyword>